<comment type="subcellular location">
    <subcellularLocation>
        <location evidence="1">Cell inner membrane</location>
        <topology evidence="1">Multi-pass membrane protein</topology>
    </subcellularLocation>
</comment>
<dbReference type="AlphaFoldDB" id="A0A178L566"/>
<organism evidence="13 14">
    <name type="scientific">Pseudomonas oryzihabitans</name>
    <dbReference type="NCBI Taxonomy" id="47885"/>
    <lineage>
        <taxon>Bacteria</taxon>
        <taxon>Pseudomonadati</taxon>
        <taxon>Pseudomonadota</taxon>
        <taxon>Gammaproteobacteria</taxon>
        <taxon>Pseudomonadales</taxon>
        <taxon>Pseudomonadaceae</taxon>
        <taxon>Pseudomonas</taxon>
    </lineage>
</organism>
<protein>
    <recommendedName>
        <fullName evidence="11">Probable alginate O-acetylase</fullName>
        <ecNumber evidence="11">2.3.1.-</ecNumber>
    </recommendedName>
</protein>
<keyword evidence="7 11" id="KW-0016">Alginate biosynthesis</keyword>
<evidence type="ECO:0000313" key="13">
    <source>
        <dbReference type="EMBL" id="OAN24888.1"/>
    </source>
</evidence>
<dbReference type="EMBL" id="LWCR01000056">
    <property type="protein sequence ID" value="OAN24888.1"/>
    <property type="molecule type" value="Genomic_DNA"/>
</dbReference>
<accession>A0A178L566</accession>
<evidence type="ECO:0000256" key="12">
    <source>
        <dbReference type="SAM" id="Phobius"/>
    </source>
</evidence>
<comment type="similarity">
    <text evidence="3 11">Belongs to the membrane-bound acyltransferase family.</text>
</comment>
<dbReference type="PANTHER" id="PTHR13285">
    <property type="entry name" value="ACYLTRANSFERASE"/>
    <property type="match status" value="1"/>
</dbReference>
<keyword evidence="6 11" id="KW-0812">Transmembrane</keyword>
<dbReference type="InterPro" id="IPR024194">
    <property type="entry name" value="Ac/AlaTfrase_AlgI/DltB"/>
</dbReference>
<dbReference type="GO" id="GO:0042121">
    <property type="term" value="P:alginic acid biosynthetic process"/>
    <property type="evidence" value="ECO:0007669"/>
    <property type="project" value="UniProtKB-UniRule"/>
</dbReference>
<dbReference type="UniPathway" id="UPA00286"/>
<evidence type="ECO:0000256" key="5">
    <source>
        <dbReference type="ARBA" id="ARBA00022679"/>
    </source>
</evidence>
<dbReference type="GO" id="GO:0016746">
    <property type="term" value="F:acyltransferase activity"/>
    <property type="evidence" value="ECO:0007669"/>
    <property type="project" value="UniProtKB-KW"/>
</dbReference>
<feature type="transmembrane region" description="Helical" evidence="12">
    <location>
        <begin position="30"/>
        <end position="47"/>
    </location>
</feature>
<dbReference type="Pfam" id="PF03062">
    <property type="entry name" value="MBOAT"/>
    <property type="match status" value="1"/>
</dbReference>
<dbReference type="EC" id="2.3.1.-" evidence="11"/>
<proteinExistence type="inferred from homology"/>
<keyword evidence="8 12" id="KW-1133">Transmembrane helix</keyword>
<keyword evidence="11" id="KW-0997">Cell inner membrane</keyword>
<keyword evidence="5 11" id="KW-0808">Transferase</keyword>
<dbReference type="PIRSF" id="PIRSF016636">
    <property type="entry name" value="AlgI_DltB"/>
    <property type="match status" value="1"/>
</dbReference>
<reference evidence="13 14" key="1">
    <citation type="submission" date="2016-04" db="EMBL/GenBank/DDBJ databases">
        <title>Draft Genome Sequences of Staphylococcus capitis Strain H36, S. capitis Strain H65, S. cohnii Strain H62, S. hominis Strain H69, Mycobacterium iranicum Strain H39, Plantibacter sp. Strain H53, Pseudomonas oryzihabitans Strain H72, and Microbacterium sp. Strain H83, isolated from residential settings.</title>
        <authorList>
            <person name="Lymperopoulou D."/>
            <person name="Adams R.I."/>
            <person name="Lindow S."/>
            <person name="Coil D.A."/>
            <person name="Jospin G."/>
            <person name="Eisen J.A."/>
        </authorList>
    </citation>
    <scope>NUCLEOTIDE SEQUENCE [LARGE SCALE GENOMIC DNA]</scope>
    <source>
        <strain evidence="13 14">H72</strain>
    </source>
</reference>
<evidence type="ECO:0000256" key="7">
    <source>
        <dbReference type="ARBA" id="ARBA00022841"/>
    </source>
</evidence>
<evidence type="ECO:0000256" key="8">
    <source>
        <dbReference type="ARBA" id="ARBA00022989"/>
    </source>
</evidence>
<name>A0A178L566_9PSED</name>
<evidence type="ECO:0000313" key="14">
    <source>
        <dbReference type="Proteomes" id="UP000078356"/>
    </source>
</evidence>
<dbReference type="PIRSF" id="PIRSF500217">
    <property type="entry name" value="AlgI"/>
    <property type="match status" value="1"/>
</dbReference>
<feature type="transmembrane region" description="Helical" evidence="12">
    <location>
        <begin position="345"/>
        <end position="364"/>
    </location>
</feature>
<feature type="transmembrane region" description="Helical" evidence="12">
    <location>
        <begin position="53"/>
        <end position="70"/>
    </location>
</feature>
<dbReference type="OrthoDB" id="139172at2"/>
<gene>
    <name evidence="13" type="ORF">A4V15_07485</name>
</gene>
<evidence type="ECO:0000256" key="11">
    <source>
        <dbReference type="PIRNR" id="PIRNR016636"/>
    </source>
</evidence>
<dbReference type="InterPro" id="IPR004299">
    <property type="entry name" value="MBOAT_fam"/>
</dbReference>
<dbReference type="InterPro" id="IPR028362">
    <property type="entry name" value="AlgI"/>
</dbReference>
<evidence type="ECO:0000256" key="3">
    <source>
        <dbReference type="ARBA" id="ARBA00010323"/>
    </source>
</evidence>
<comment type="pathway">
    <text evidence="2 11">Glycan biosynthesis; alginate biosynthesis.</text>
</comment>
<feature type="transmembrane region" description="Helical" evidence="12">
    <location>
        <begin position="6"/>
        <end position="23"/>
    </location>
</feature>
<evidence type="ECO:0000256" key="4">
    <source>
        <dbReference type="ARBA" id="ARBA00022475"/>
    </source>
</evidence>
<evidence type="ECO:0000256" key="2">
    <source>
        <dbReference type="ARBA" id="ARBA00005182"/>
    </source>
</evidence>
<sequence length="463" mass="52626">MIFSSFPFLLLFLPLTLLGFWVLRKRADWATTAVFLSLASWVFYAVWDWRFLFLLWLSMGVNYALGLRVWRLRSKGWLTAALVFNLGLLGYYKYLGFFAGMFGVGLPGQFILPLAISFYTFQQIAWQVDLYRGRLQQPGDFRAFLLCVSFFPHLIAGPICRPSSLIPQIERGFAERPWAWKLGLTLFVFGLAKKVLVADSLAPGVDALYQQESLSGPQVLLAAFGYGLQLYFDFSGYADMAIGLGLVFGIRLPINFRSPYRSLSIVDFWRRWHISLSRFLRDYLYIPLGGSRHGAFRQYGNLLITMLLGGLWHGAGWQFVLWGGIHGALLCLNHGWLRLSSWRLPAPLAWALTMLVVMLAWIPFRAVDLGHALRLFGELGHWQVPVLPGFNTLLQEVASLHLQQGLWLAVPLLLALCALLSYSLKLVLRLSPFWRGVLTAVLALLVMKAMLARPDRAFLYFNF</sequence>
<comment type="caution">
    <text evidence="13">The sequence shown here is derived from an EMBL/GenBank/DDBJ whole genome shotgun (WGS) entry which is preliminary data.</text>
</comment>
<dbReference type="InterPro" id="IPR051085">
    <property type="entry name" value="MB_O-acyltransferase"/>
</dbReference>
<feature type="transmembrane region" description="Helical" evidence="12">
    <location>
        <begin position="77"/>
        <end position="94"/>
    </location>
</feature>
<keyword evidence="9 11" id="KW-0472">Membrane</keyword>
<evidence type="ECO:0000256" key="10">
    <source>
        <dbReference type="ARBA" id="ARBA00023315"/>
    </source>
</evidence>
<dbReference type="Proteomes" id="UP000078356">
    <property type="component" value="Unassembled WGS sequence"/>
</dbReference>
<keyword evidence="10 11" id="KW-0012">Acyltransferase</keyword>
<keyword evidence="4 11" id="KW-1003">Cell membrane</keyword>
<evidence type="ECO:0000256" key="1">
    <source>
        <dbReference type="ARBA" id="ARBA00004429"/>
    </source>
</evidence>
<dbReference type="PANTHER" id="PTHR13285:SF23">
    <property type="entry name" value="TEICHOIC ACID D-ALANYLTRANSFERASE"/>
    <property type="match status" value="1"/>
</dbReference>
<dbReference type="GO" id="GO:0005886">
    <property type="term" value="C:plasma membrane"/>
    <property type="evidence" value="ECO:0007669"/>
    <property type="project" value="UniProtKB-SubCell"/>
</dbReference>
<feature type="transmembrane region" description="Helical" evidence="12">
    <location>
        <begin position="406"/>
        <end position="427"/>
    </location>
</feature>
<dbReference type="RefSeq" id="WP_064309146.1">
    <property type="nucleotide sequence ID" value="NZ_LWCR01000056.1"/>
</dbReference>
<evidence type="ECO:0000256" key="9">
    <source>
        <dbReference type="ARBA" id="ARBA00023136"/>
    </source>
</evidence>
<evidence type="ECO:0000256" key="6">
    <source>
        <dbReference type="ARBA" id="ARBA00022692"/>
    </source>
</evidence>
<feature type="transmembrane region" description="Helical" evidence="12">
    <location>
        <begin position="433"/>
        <end position="451"/>
    </location>
</feature>